<evidence type="ECO:0000259" key="9">
    <source>
        <dbReference type="Pfam" id="PF04909"/>
    </source>
</evidence>
<evidence type="ECO:0000256" key="2">
    <source>
        <dbReference type="ARBA" id="ARBA00022723"/>
    </source>
</evidence>
<dbReference type="InterPro" id="IPR032466">
    <property type="entry name" value="Metal_Hydrolase"/>
</dbReference>
<sequence>MTDTLRTHPNCRVILPHGGGTLPYIVHRNANLSAEFNLVDKTADEFLKEAKNFYFDLAFAGYDEPLRLFLDFAEPGHALYGTDYPFGREDLGRKDEKLVYRDAALKLWTKFDVSPHLQHEMS</sequence>
<dbReference type="EC" id="4.1.1.52" evidence="7"/>
<dbReference type="InterPro" id="IPR032465">
    <property type="entry name" value="ACMSD"/>
</dbReference>
<evidence type="ECO:0000256" key="8">
    <source>
        <dbReference type="RuleBase" id="RU366045"/>
    </source>
</evidence>
<evidence type="ECO:0000256" key="1">
    <source>
        <dbReference type="ARBA" id="ARBA00005871"/>
    </source>
</evidence>
<evidence type="ECO:0000313" key="11">
    <source>
        <dbReference type="Proteomes" id="UP000297229"/>
    </source>
</evidence>
<evidence type="ECO:0000256" key="5">
    <source>
        <dbReference type="ARBA" id="ARBA00023239"/>
    </source>
</evidence>
<keyword evidence="2" id="KW-0479">Metal-binding</keyword>
<comment type="catalytic activity">
    <reaction evidence="6">
        <text>6-methylsalicylate + H(+) = 3-methylphenol + CO2</text>
        <dbReference type="Rhea" id="RHEA:23112"/>
        <dbReference type="ChEBI" id="CHEBI:15378"/>
        <dbReference type="ChEBI" id="CHEBI:16526"/>
        <dbReference type="ChEBI" id="CHEBI:17231"/>
        <dbReference type="ChEBI" id="CHEBI:36658"/>
        <dbReference type="EC" id="4.1.1.52"/>
    </reaction>
    <physiologicalReaction direction="left-to-right" evidence="6">
        <dbReference type="Rhea" id="RHEA:23113"/>
    </physiologicalReaction>
</comment>
<dbReference type="PANTHER" id="PTHR21240">
    <property type="entry name" value="2-AMINO-3-CARBOXYLMUCONATE-6-SEMIALDEHYDE DECARBOXYLASE"/>
    <property type="match status" value="1"/>
</dbReference>
<evidence type="ECO:0000256" key="4">
    <source>
        <dbReference type="ARBA" id="ARBA00022833"/>
    </source>
</evidence>
<dbReference type="GO" id="GO:0016787">
    <property type="term" value="F:hydrolase activity"/>
    <property type="evidence" value="ECO:0007669"/>
    <property type="project" value="InterPro"/>
</dbReference>
<dbReference type="STRING" id="278938.A0A4Z1IM63"/>
<dbReference type="Pfam" id="PF04909">
    <property type="entry name" value="Amidohydro_2"/>
    <property type="match status" value="1"/>
</dbReference>
<dbReference type="InterPro" id="IPR006680">
    <property type="entry name" value="Amidohydro-rel"/>
</dbReference>
<evidence type="ECO:0000256" key="7">
    <source>
        <dbReference type="ARBA" id="ARBA00038889"/>
    </source>
</evidence>
<evidence type="ECO:0000313" key="10">
    <source>
        <dbReference type="EMBL" id="TGO60310.1"/>
    </source>
</evidence>
<keyword evidence="5 8" id="KW-0456">Lyase</keyword>
<organism evidence="10 11">
    <name type="scientific">Botrytis elliptica</name>
    <dbReference type="NCBI Taxonomy" id="278938"/>
    <lineage>
        <taxon>Eukaryota</taxon>
        <taxon>Fungi</taxon>
        <taxon>Dikarya</taxon>
        <taxon>Ascomycota</taxon>
        <taxon>Pezizomycotina</taxon>
        <taxon>Leotiomycetes</taxon>
        <taxon>Helotiales</taxon>
        <taxon>Sclerotiniaceae</taxon>
        <taxon>Botrytis</taxon>
    </lineage>
</organism>
<dbReference type="GO" id="GO:0005829">
    <property type="term" value="C:cytosol"/>
    <property type="evidence" value="ECO:0007669"/>
    <property type="project" value="TreeGrafter"/>
</dbReference>
<keyword evidence="4" id="KW-0862">Zinc</keyword>
<gene>
    <name evidence="10" type="ORF">BELL_1207g00020</name>
</gene>
<accession>A0A4Z1IM63</accession>
<dbReference type="AlphaFoldDB" id="A0A4Z1IM63"/>
<keyword evidence="3 8" id="KW-0210">Decarboxylase</keyword>
<evidence type="ECO:0000256" key="6">
    <source>
        <dbReference type="ARBA" id="ARBA00036832"/>
    </source>
</evidence>
<dbReference type="GO" id="GO:0047596">
    <property type="term" value="F:6-methylsalicylate decarboxylase activity"/>
    <property type="evidence" value="ECO:0007669"/>
    <property type="project" value="UniProtKB-EC"/>
</dbReference>
<evidence type="ECO:0000256" key="3">
    <source>
        <dbReference type="ARBA" id="ARBA00022793"/>
    </source>
</evidence>
<dbReference type="Gene3D" id="3.20.20.140">
    <property type="entry name" value="Metal-dependent hydrolases"/>
    <property type="match status" value="1"/>
</dbReference>
<dbReference type="SUPFAM" id="SSF51556">
    <property type="entry name" value="Metallo-dependent hydrolases"/>
    <property type="match status" value="1"/>
</dbReference>
<keyword evidence="11" id="KW-1185">Reference proteome</keyword>
<name>A0A4Z1IM63_9HELO</name>
<comment type="caution">
    <text evidence="10">The sequence shown here is derived from an EMBL/GenBank/DDBJ whole genome shotgun (WGS) entry which is preliminary data.</text>
</comment>
<protein>
    <recommendedName>
        <fullName evidence="7">6-methylsalicylate decarboxylase</fullName>
        <ecNumber evidence="7">4.1.1.52</ecNumber>
    </recommendedName>
</protein>
<dbReference type="GO" id="GO:0046872">
    <property type="term" value="F:metal ion binding"/>
    <property type="evidence" value="ECO:0007669"/>
    <property type="project" value="UniProtKB-KW"/>
</dbReference>
<reference evidence="10 11" key="1">
    <citation type="submission" date="2017-12" db="EMBL/GenBank/DDBJ databases">
        <title>Comparative genomics of Botrytis spp.</title>
        <authorList>
            <person name="Valero-Jimenez C.A."/>
            <person name="Tapia P."/>
            <person name="Veloso J."/>
            <person name="Silva-Moreno E."/>
            <person name="Staats M."/>
            <person name="Valdes J.H."/>
            <person name="Van Kan J.A.L."/>
        </authorList>
    </citation>
    <scope>NUCLEOTIDE SEQUENCE [LARGE SCALE GENOMIC DNA]</scope>
    <source>
        <strain evidence="10 11">Be9601</strain>
    </source>
</reference>
<dbReference type="PANTHER" id="PTHR21240:SF29">
    <property type="entry name" value="AMIDOHYDROLASE-RELATED DOMAIN-CONTAINING PROTEIN"/>
    <property type="match status" value="1"/>
</dbReference>
<feature type="domain" description="Amidohydrolase-related" evidence="9">
    <location>
        <begin position="2"/>
        <end position="101"/>
    </location>
</feature>
<proteinExistence type="inferred from homology"/>
<dbReference type="GO" id="GO:0019748">
    <property type="term" value="P:secondary metabolic process"/>
    <property type="evidence" value="ECO:0007669"/>
    <property type="project" value="TreeGrafter"/>
</dbReference>
<comment type="similarity">
    <text evidence="1">Belongs to the metallo-dependent hydrolases superfamily. ACMSD family.</text>
</comment>
<dbReference type="Proteomes" id="UP000297229">
    <property type="component" value="Unassembled WGS sequence"/>
</dbReference>
<dbReference type="EMBL" id="PQXM01001205">
    <property type="protein sequence ID" value="TGO60310.1"/>
    <property type="molecule type" value="Genomic_DNA"/>
</dbReference>